<dbReference type="AlphaFoldDB" id="A0A2N5VPM8"/>
<evidence type="ECO:0000313" key="2">
    <source>
        <dbReference type="Proteomes" id="UP000235392"/>
    </source>
</evidence>
<dbReference type="EMBL" id="PGCI01000003">
    <property type="protein sequence ID" value="PLW51948.1"/>
    <property type="molecule type" value="Genomic_DNA"/>
</dbReference>
<comment type="caution">
    <text evidence="1">The sequence shown here is derived from an EMBL/GenBank/DDBJ whole genome shotgun (WGS) entry which is preliminary data.</text>
</comment>
<proteinExistence type="predicted"/>
<reference evidence="1 2" key="1">
    <citation type="submission" date="2017-11" db="EMBL/GenBank/DDBJ databases">
        <title>De novo assembly and phasing of dikaryotic genomes from two isolates of Puccinia coronata f. sp. avenae, the causal agent of oat crown rust.</title>
        <authorList>
            <person name="Miller M.E."/>
            <person name="Zhang Y."/>
            <person name="Omidvar V."/>
            <person name="Sperschneider J."/>
            <person name="Schwessinger B."/>
            <person name="Raley C."/>
            <person name="Palmer J.M."/>
            <person name="Garnica D."/>
            <person name="Upadhyaya N."/>
            <person name="Rathjen J."/>
            <person name="Taylor J.M."/>
            <person name="Park R.F."/>
            <person name="Dodds P.N."/>
            <person name="Hirsch C.D."/>
            <person name="Kianian S.F."/>
            <person name="Figueroa M."/>
        </authorList>
    </citation>
    <scope>NUCLEOTIDE SEQUENCE [LARGE SCALE GENOMIC DNA]</scope>
    <source>
        <strain evidence="1">12SD80</strain>
    </source>
</reference>
<protein>
    <submittedName>
        <fullName evidence="1">Uncharacterized protein</fullName>
    </submittedName>
</protein>
<dbReference type="Proteomes" id="UP000235392">
    <property type="component" value="Unassembled WGS sequence"/>
</dbReference>
<evidence type="ECO:0000313" key="1">
    <source>
        <dbReference type="EMBL" id="PLW51948.1"/>
    </source>
</evidence>
<sequence>MSISSKTRHRVLNPFMELLEFDGGKDSPVEILHVILLGIVKYLTNDFLGSLNPQDKFEIGGGNQCNIGLPDRCYIGGSHRYIMPLF</sequence>
<accession>A0A2N5VPM8</accession>
<name>A0A2N5VPM8_9BASI</name>
<organism evidence="1 2">
    <name type="scientific">Puccinia coronata f. sp. avenae</name>
    <dbReference type="NCBI Taxonomy" id="200324"/>
    <lineage>
        <taxon>Eukaryota</taxon>
        <taxon>Fungi</taxon>
        <taxon>Dikarya</taxon>
        <taxon>Basidiomycota</taxon>
        <taxon>Pucciniomycotina</taxon>
        <taxon>Pucciniomycetes</taxon>
        <taxon>Pucciniales</taxon>
        <taxon>Pucciniaceae</taxon>
        <taxon>Puccinia</taxon>
    </lineage>
</organism>
<gene>
    <name evidence="1" type="ORF">PCASD_00883</name>
</gene>